<reference evidence="2 3" key="1">
    <citation type="submission" date="2024-02" db="EMBL/GenBank/DDBJ databases">
        <authorList>
            <person name="Vignale AGUSTIN F."/>
            <person name="Sosa J E."/>
            <person name="Modenutti C."/>
        </authorList>
    </citation>
    <scope>NUCLEOTIDE SEQUENCE [LARGE SCALE GENOMIC DNA]</scope>
</reference>
<protein>
    <submittedName>
        <fullName evidence="2">Uncharacterized protein</fullName>
    </submittedName>
</protein>
<name>A0ABC8RDP7_9AQUA</name>
<accession>A0ABC8RDP7</accession>
<evidence type="ECO:0000313" key="2">
    <source>
        <dbReference type="EMBL" id="CAK9142427.1"/>
    </source>
</evidence>
<evidence type="ECO:0000256" key="1">
    <source>
        <dbReference type="SAM" id="MobiDB-lite"/>
    </source>
</evidence>
<sequence>MEANWLLALATGQRLGSKWWCQGHPWLQQSDKQYHLVNADVLNEVKGRDPTTKYVPVNMKPSAKPTCSCYTESTQGQTKTEPSDAS</sequence>
<proteinExistence type="predicted"/>
<feature type="compositionally biased region" description="Polar residues" evidence="1">
    <location>
        <begin position="68"/>
        <end position="86"/>
    </location>
</feature>
<dbReference type="AlphaFoldDB" id="A0ABC8RDP7"/>
<evidence type="ECO:0000313" key="3">
    <source>
        <dbReference type="Proteomes" id="UP001642360"/>
    </source>
</evidence>
<dbReference type="Proteomes" id="UP001642360">
    <property type="component" value="Unassembled WGS sequence"/>
</dbReference>
<gene>
    <name evidence="2" type="ORF">ILEXP_LOCUS10111</name>
</gene>
<dbReference type="EMBL" id="CAUOFW020001225">
    <property type="protein sequence ID" value="CAK9142427.1"/>
    <property type="molecule type" value="Genomic_DNA"/>
</dbReference>
<organism evidence="2 3">
    <name type="scientific">Ilex paraguariensis</name>
    <name type="common">yerba mate</name>
    <dbReference type="NCBI Taxonomy" id="185542"/>
    <lineage>
        <taxon>Eukaryota</taxon>
        <taxon>Viridiplantae</taxon>
        <taxon>Streptophyta</taxon>
        <taxon>Embryophyta</taxon>
        <taxon>Tracheophyta</taxon>
        <taxon>Spermatophyta</taxon>
        <taxon>Magnoliopsida</taxon>
        <taxon>eudicotyledons</taxon>
        <taxon>Gunneridae</taxon>
        <taxon>Pentapetalae</taxon>
        <taxon>asterids</taxon>
        <taxon>campanulids</taxon>
        <taxon>Aquifoliales</taxon>
        <taxon>Aquifoliaceae</taxon>
        <taxon>Ilex</taxon>
    </lineage>
</organism>
<keyword evidence="3" id="KW-1185">Reference proteome</keyword>
<comment type="caution">
    <text evidence="2">The sequence shown here is derived from an EMBL/GenBank/DDBJ whole genome shotgun (WGS) entry which is preliminary data.</text>
</comment>
<feature type="region of interest" description="Disordered" evidence="1">
    <location>
        <begin position="64"/>
        <end position="86"/>
    </location>
</feature>